<keyword evidence="1" id="KW-0645">Protease</keyword>
<gene>
    <name evidence="4" type="ORF">Y036_4278</name>
</gene>
<keyword evidence="2" id="KW-0479">Metal-binding</keyword>
<evidence type="ECO:0000313" key="4">
    <source>
        <dbReference type="EMBL" id="KGX11214.1"/>
    </source>
</evidence>
<dbReference type="InterPro" id="IPR011650">
    <property type="entry name" value="Peptidase_M20_dimer"/>
</dbReference>
<dbReference type="Gene3D" id="3.30.70.360">
    <property type="match status" value="1"/>
</dbReference>
<protein>
    <submittedName>
        <fullName evidence="4">Peptidase M20/M25/M40 family protein</fullName>
    </submittedName>
</protein>
<proteinExistence type="predicted"/>
<evidence type="ECO:0000256" key="1">
    <source>
        <dbReference type="ARBA" id="ARBA00022670"/>
    </source>
</evidence>
<dbReference type="OrthoDB" id="9761532at2"/>
<evidence type="ECO:0000313" key="5">
    <source>
        <dbReference type="Proteomes" id="UP000030475"/>
    </source>
</evidence>
<dbReference type="EMBL" id="JQIM01000009">
    <property type="protein sequence ID" value="KGX11214.1"/>
    <property type="molecule type" value="Genomic_DNA"/>
</dbReference>
<dbReference type="Proteomes" id="UP000030475">
    <property type="component" value="Unassembled WGS sequence"/>
</dbReference>
<dbReference type="AlphaFoldDB" id="A0A2K9DPF4"/>
<accession>A0A2K9DPF4</accession>
<dbReference type="GO" id="GO:0006508">
    <property type="term" value="P:proteolysis"/>
    <property type="evidence" value="ECO:0007669"/>
    <property type="project" value="UniProtKB-KW"/>
</dbReference>
<evidence type="ECO:0000256" key="3">
    <source>
        <dbReference type="ARBA" id="ARBA00022801"/>
    </source>
</evidence>
<name>A0A2K9DPF4_BURPE</name>
<dbReference type="NCBIfam" id="NF005478">
    <property type="entry name" value="PRK07079.1"/>
    <property type="match status" value="1"/>
</dbReference>
<evidence type="ECO:0000256" key="2">
    <source>
        <dbReference type="ARBA" id="ARBA00022723"/>
    </source>
</evidence>
<dbReference type="PANTHER" id="PTHR43270">
    <property type="entry name" value="BETA-ALA-HIS DIPEPTIDASE"/>
    <property type="match status" value="1"/>
</dbReference>
<organism evidence="4 5">
    <name type="scientific">Burkholderia pseudomallei</name>
    <name type="common">Pseudomonas pseudomallei</name>
    <dbReference type="NCBI Taxonomy" id="28450"/>
    <lineage>
        <taxon>Bacteria</taxon>
        <taxon>Pseudomonadati</taxon>
        <taxon>Pseudomonadota</taxon>
        <taxon>Betaproteobacteria</taxon>
        <taxon>Burkholderiales</taxon>
        <taxon>Burkholderiaceae</taxon>
        <taxon>Burkholderia</taxon>
        <taxon>pseudomallei group</taxon>
    </lineage>
</organism>
<keyword evidence="3" id="KW-0378">Hydrolase</keyword>
<dbReference type="RefSeq" id="WP_004557471.1">
    <property type="nucleotide sequence ID" value="NZ_CM121440.1"/>
</dbReference>
<dbReference type="GO" id="GO:0046872">
    <property type="term" value="F:metal ion binding"/>
    <property type="evidence" value="ECO:0007669"/>
    <property type="project" value="UniProtKB-KW"/>
</dbReference>
<comment type="caution">
    <text evidence="4">The sequence shown here is derived from an EMBL/GenBank/DDBJ whole genome shotgun (WGS) entry which is preliminary data.</text>
</comment>
<dbReference type="InterPro" id="IPR051458">
    <property type="entry name" value="Cyt/Met_Dipeptidase"/>
</dbReference>
<dbReference type="InterPro" id="IPR002933">
    <property type="entry name" value="Peptidase_M20"/>
</dbReference>
<dbReference type="Pfam" id="PF01546">
    <property type="entry name" value="Peptidase_M20"/>
    <property type="match status" value="1"/>
</dbReference>
<dbReference type="PANTHER" id="PTHR43270:SF12">
    <property type="entry name" value="SUCCINYL-DIAMINOPIMELATE DESUCCINYLASE"/>
    <property type="match status" value="1"/>
</dbReference>
<dbReference type="Pfam" id="PF07687">
    <property type="entry name" value="M20_dimer"/>
    <property type="match status" value="1"/>
</dbReference>
<dbReference type="GO" id="GO:0008233">
    <property type="term" value="F:peptidase activity"/>
    <property type="evidence" value="ECO:0007669"/>
    <property type="project" value="UniProtKB-KW"/>
</dbReference>
<sequence length="475" mass="51369">MSKQNAISAALCPLRDGRFFESLASRVALQTVSGPDASEETLLTYYSDFLERDLEKLGFKCERLANPVAGASPFLYAERIEDAGFLTVLTYGHGDVISGQEDKWEDGLNPWILTEKAGEWFGRGVADNKGQHLVNLVALAAVIEQRKGKLGFNVKALFELGEERGSPGLREFCKQQAEKLKSDVFIASDGPRVSKEVPTLFLGSRGAALIELTCLLRQGALHSGNWGGVIRNPAIVLSNAIASMVDGRGRIQVACLQPPRIPGSVQEAIDRLSVDSVSLGRQIDEDWGADGLTPAERLFGGNALEVLSLKAGNAEKPVNAIPPVASAYLQLRFVVGTASDAEDIENGLREHLDARGFDCVSVHVPRVSPATRLDPADPWVRWASNVIESATCRKPAIVPNLAGTVPNDAFADKLGLPTIWVPHSYPGCNQHAPNEHLPRLIVEQGLGAMASLFWELGEPGMRQVHAAHNLRQSVE</sequence>
<dbReference type="SUPFAM" id="SSF53187">
    <property type="entry name" value="Zn-dependent exopeptidases"/>
    <property type="match status" value="1"/>
</dbReference>
<dbReference type="Gene3D" id="3.40.630.10">
    <property type="entry name" value="Zn peptidases"/>
    <property type="match status" value="1"/>
</dbReference>
<reference evidence="4 5" key="1">
    <citation type="submission" date="2014-08" db="EMBL/GenBank/DDBJ databases">
        <authorList>
            <person name="Bunnell A."/>
            <person name="Chain P.S."/>
            <person name="Chertkov O."/>
            <person name="Currie B.J."/>
            <person name="Daligault H.E."/>
            <person name="Davenport K.W."/>
            <person name="Davis C."/>
            <person name="Gleasner C.D."/>
            <person name="Johnson S.L."/>
            <person name="Kaestli M."/>
            <person name="Koren S."/>
            <person name="Kunde Y.A."/>
            <person name="Mayo M."/>
            <person name="McMurry K.K."/>
            <person name="Price E.P."/>
            <person name="Reitenga K.G."/>
            <person name="Robison R."/>
            <person name="Rosovitz M.J."/>
            <person name="Sarovich D.S."/>
            <person name="Teshima H."/>
        </authorList>
    </citation>
    <scope>NUCLEOTIDE SEQUENCE [LARGE SCALE GENOMIC DNA]</scope>
    <source>
        <strain evidence="4 5">MSHR44</strain>
    </source>
</reference>